<evidence type="ECO:0000313" key="3">
    <source>
        <dbReference type="Proteomes" id="UP000326759"/>
    </source>
</evidence>
<feature type="compositionally biased region" description="Basic and acidic residues" evidence="1">
    <location>
        <begin position="142"/>
        <end position="170"/>
    </location>
</feature>
<comment type="caution">
    <text evidence="2">The sequence shown here is derived from an EMBL/GenBank/DDBJ whole genome shotgun (WGS) entry which is preliminary data.</text>
</comment>
<reference evidence="2 3" key="1">
    <citation type="journal article" date="2019" name="PLoS Biol.">
        <title>Sex chromosomes control vertical transmission of feminizing Wolbachia symbionts in an isopod.</title>
        <authorList>
            <person name="Becking T."/>
            <person name="Chebbi M.A."/>
            <person name="Giraud I."/>
            <person name="Moumen B."/>
            <person name="Laverre T."/>
            <person name="Caubet Y."/>
            <person name="Peccoud J."/>
            <person name="Gilbert C."/>
            <person name="Cordaux R."/>
        </authorList>
    </citation>
    <scope>NUCLEOTIDE SEQUENCE [LARGE SCALE GENOMIC DNA]</scope>
    <source>
        <strain evidence="2">ANa2</strain>
        <tissue evidence="2">Whole body excluding digestive tract and cuticle</tissue>
    </source>
</reference>
<name>A0A5N5T5R4_9CRUS</name>
<feature type="compositionally biased region" description="Acidic residues" evidence="1">
    <location>
        <begin position="371"/>
        <end position="406"/>
    </location>
</feature>
<feature type="compositionally biased region" description="Polar residues" evidence="1">
    <location>
        <begin position="108"/>
        <end position="126"/>
    </location>
</feature>
<organism evidence="2 3">
    <name type="scientific">Armadillidium nasatum</name>
    <dbReference type="NCBI Taxonomy" id="96803"/>
    <lineage>
        <taxon>Eukaryota</taxon>
        <taxon>Metazoa</taxon>
        <taxon>Ecdysozoa</taxon>
        <taxon>Arthropoda</taxon>
        <taxon>Crustacea</taxon>
        <taxon>Multicrustacea</taxon>
        <taxon>Malacostraca</taxon>
        <taxon>Eumalacostraca</taxon>
        <taxon>Peracarida</taxon>
        <taxon>Isopoda</taxon>
        <taxon>Oniscidea</taxon>
        <taxon>Crinocheta</taxon>
        <taxon>Armadillidiidae</taxon>
        <taxon>Armadillidium</taxon>
    </lineage>
</organism>
<dbReference type="Proteomes" id="UP000326759">
    <property type="component" value="Unassembled WGS sequence"/>
</dbReference>
<dbReference type="EMBL" id="SEYY01009532">
    <property type="protein sequence ID" value="KAB7501782.1"/>
    <property type="molecule type" value="Genomic_DNA"/>
</dbReference>
<feature type="region of interest" description="Disordered" evidence="1">
    <location>
        <begin position="308"/>
        <end position="406"/>
    </location>
</feature>
<evidence type="ECO:0000313" key="2">
    <source>
        <dbReference type="EMBL" id="KAB7501782.1"/>
    </source>
</evidence>
<protein>
    <submittedName>
        <fullName evidence="2">Uncharacterized protein</fullName>
    </submittedName>
</protein>
<proteinExistence type="predicted"/>
<keyword evidence="3" id="KW-1185">Reference proteome</keyword>
<feature type="compositionally biased region" description="Basic and acidic residues" evidence="1">
    <location>
        <begin position="315"/>
        <end position="336"/>
    </location>
</feature>
<sequence>MQIKMQETTPKAIKKTPKKVKDKETPLKKGGISVTPKATANTPKSAKKSPKPDSNSTPKLVKKTPKPNSNGTPKAVKKTPKPNSNGTPKEVKDQQKKTPQKNKKPVQENGNKTPQSEPITPKTPESGSKKKQKPRHRSIKKQKLEDGESKEIITDSAGKENEKSALKSDKSTPGLPLITISPPRGIAIPSTVIQQIFEESEHVTFNQHTSFSIKYKQDVVLKKMEELQNIKINGRPLRFRQNIRKHHLLKKTVRLMNADDQEKVQKFYNAKSIENLISRWGAPTKKQRQPQKRSLIWGDESLTLLPYYQNNRNEPSGDGKVKSDKQVQKQETDTTKQTKNVQVESKKQEQKKKLNVAKQSKNAQVKRKADEDEEGEEEEEEDEEEEFDFDGEIDMGDDDDDEDDDD</sequence>
<gene>
    <name evidence="2" type="ORF">Anas_13222</name>
</gene>
<accession>A0A5N5T5R4</accession>
<dbReference type="OrthoDB" id="10564152at2759"/>
<evidence type="ECO:0000256" key="1">
    <source>
        <dbReference type="SAM" id="MobiDB-lite"/>
    </source>
</evidence>
<feature type="non-terminal residue" evidence="2">
    <location>
        <position position="406"/>
    </location>
</feature>
<dbReference type="AlphaFoldDB" id="A0A5N5T5R4"/>
<feature type="region of interest" description="Disordered" evidence="1">
    <location>
        <begin position="1"/>
        <end position="176"/>
    </location>
</feature>
<feature type="compositionally biased region" description="Basic residues" evidence="1">
    <location>
        <begin position="129"/>
        <end position="141"/>
    </location>
</feature>